<accession>A0A1G9SJV0</accession>
<evidence type="ECO:0000313" key="1">
    <source>
        <dbReference type="EMBL" id="SDM35580.1"/>
    </source>
</evidence>
<gene>
    <name evidence="1" type="ORF">SAMN05421813_11087</name>
</gene>
<keyword evidence="2" id="KW-1185">Reference proteome</keyword>
<dbReference type="Proteomes" id="UP000199226">
    <property type="component" value="Unassembled WGS sequence"/>
</dbReference>
<dbReference type="EMBL" id="FNHH01000010">
    <property type="protein sequence ID" value="SDM35580.1"/>
    <property type="molecule type" value="Genomic_DNA"/>
</dbReference>
<protein>
    <submittedName>
        <fullName evidence="1">Uncharacterized protein</fullName>
    </submittedName>
</protein>
<organism evidence="1 2">
    <name type="scientific">Daejeonella rubra</name>
    <dbReference type="NCBI Taxonomy" id="990371"/>
    <lineage>
        <taxon>Bacteria</taxon>
        <taxon>Pseudomonadati</taxon>
        <taxon>Bacteroidota</taxon>
        <taxon>Sphingobacteriia</taxon>
        <taxon>Sphingobacteriales</taxon>
        <taxon>Sphingobacteriaceae</taxon>
        <taxon>Daejeonella</taxon>
    </lineage>
</organism>
<evidence type="ECO:0000313" key="2">
    <source>
        <dbReference type="Proteomes" id="UP000199226"/>
    </source>
</evidence>
<reference evidence="2" key="1">
    <citation type="submission" date="2016-10" db="EMBL/GenBank/DDBJ databases">
        <authorList>
            <person name="Varghese N."/>
            <person name="Submissions S."/>
        </authorList>
    </citation>
    <scope>NUCLEOTIDE SEQUENCE [LARGE SCALE GENOMIC DNA]</scope>
    <source>
        <strain evidence="2">DSM 24536</strain>
    </source>
</reference>
<name>A0A1G9SJV0_9SPHI</name>
<proteinExistence type="predicted"/>
<sequence>MDVPCVISRSAWEPDKAIKREEFGQLSEGAVEDVAILFY</sequence>
<dbReference type="STRING" id="990371.SAMN05421813_11087"/>
<dbReference type="AlphaFoldDB" id="A0A1G9SJV0"/>